<dbReference type="KEGG" id="naci:NUH88_08070"/>
<keyword evidence="6" id="KW-1185">Reference proteome</keyword>
<sequence length="291" mass="31643">MTKVWLEAAVNGPWTRSRQPAIPVSAEDIAADCIACAKAGAAILHFHPYDTATGLQVDTTEAYAEVIDRVREVNEDVILYGTLPMAGLPNVSDTMKPAERFAHVKGLAERGLIEWSVVDPGSTNITLDAWAAEGREGFTYYNPESHIRYGLGLCAEKGIHPSYAIYEPGFIRQGAALHRVYEGCPMPVYRFMFSDRLTFSFPPELYALEAYRTLCEEEHPGAPWMVAGLAVDIRPLIAPAVERGGHVRVGLEDQPFGVDTTNGALVEEAVKLIEASGGTLATPDEVRAGLV</sequence>
<keyword evidence="4" id="KW-0862">Zinc</keyword>
<proteinExistence type="predicted"/>
<evidence type="ECO:0000313" key="5">
    <source>
        <dbReference type="EMBL" id="UUX51644.1"/>
    </source>
</evidence>
<dbReference type="PANTHER" id="PTHR37418:SF2">
    <property type="entry name" value="3-KETO-5-AMINOHEXANOATE CLEAVAGE ENZYME"/>
    <property type="match status" value="1"/>
</dbReference>
<evidence type="ECO:0000256" key="2">
    <source>
        <dbReference type="ARBA" id="ARBA00022679"/>
    </source>
</evidence>
<dbReference type="PANTHER" id="PTHR37418">
    <property type="entry name" value="3-KETO-5-AMINOHEXANOATE CLEAVAGE ENZYME-RELATED"/>
    <property type="match status" value="1"/>
</dbReference>
<evidence type="ECO:0000256" key="3">
    <source>
        <dbReference type="ARBA" id="ARBA00022723"/>
    </source>
</evidence>
<evidence type="ECO:0000313" key="6">
    <source>
        <dbReference type="Proteomes" id="UP001060336"/>
    </source>
</evidence>
<reference evidence="5" key="1">
    <citation type="submission" date="2022-08" db="EMBL/GenBank/DDBJ databases">
        <title>Nisaea acidiphila sp. nov., isolated from a marine algal debris and emended description of the genus Nisaea Urios et al. 2008.</title>
        <authorList>
            <person name="Kwon K."/>
        </authorList>
    </citation>
    <scope>NUCLEOTIDE SEQUENCE</scope>
    <source>
        <strain evidence="5">MEBiC11861</strain>
    </source>
</reference>
<dbReference type="InterPro" id="IPR008567">
    <property type="entry name" value="BKACE"/>
</dbReference>
<dbReference type="AlphaFoldDB" id="A0A9J7AZG5"/>
<evidence type="ECO:0000256" key="4">
    <source>
        <dbReference type="ARBA" id="ARBA00022833"/>
    </source>
</evidence>
<name>A0A9J7AZG5_9PROT</name>
<keyword evidence="3" id="KW-0479">Metal-binding</keyword>
<dbReference type="GO" id="GO:0043720">
    <property type="term" value="F:3-keto-5-aminohexanoate cleavage activity"/>
    <property type="evidence" value="ECO:0007669"/>
    <property type="project" value="InterPro"/>
</dbReference>
<dbReference type="Gene3D" id="3.20.20.70">
    <property type="entry name" value="Aldolase class I"/>
    <property type="match status" value="1"/>
</dbReference>
<protein>
    <submittedName>
        <fullName evidence="5">3-keto-5-aminohexanoate cleavage protein</fullName>
    </submittedName>
</protein>
<dbReference type="Proteomes" id="UP001060336">
    <property type="component" value="Chromosome"/>
</dbReference>
<evidence type="ECO:0000256" key="1">
    <source>
        <dbReference type="ARBA" id="ARBA00001947"/>
    </source>
</evidence>
<dbReference type="Pfam" id="PF05853">
    <property type="entry name" value="BKACE"/>
    <property type="match status" value="1"/>
</dbReference>
<dbReference type="RefSeq" id="WP_257771265.1">
    <property type="nucleotide sequence ID" value="NZ_CP102480.1"/>
</dbReference>
<accession>A0A9J7AZG5</accession>
<gene>
    <name evidence="5" type="ORF">NUH88_08070</name>
</gene>
<dbReference type="EMBL" id="CP102480">
    <property type="protein sequence ID" value="UUX51644.1"/>
    <property type="molecule type" value="Genomic_DNA"/>
</dbReference>
<dbReference type="InterPro" id="IPR013785">
    <property type="entry name" value="Aldolase_TIM"/>
</dbReference>
<comment type="cofactor">
    <cofactor evidence="1">
        <name>Zn(2+)</name>
        <dbReference type="ChEBI" id="CHEBI:29105"/>
    </cofactor>
</comment>
<dbReference type="GO" id="GO:0046872">
    <property type="term" value="F:metal ion binding"/>
    <property type="evidence" value="ECO:0007669"/>
    <property type="project" value="UniProtKB-KW"/>
</dbReference>
<keyword evidence="2" id="KW-0808">Transferase</keyword>
<organism evidence="5 6">
    <name type="scientific">Nisaea acidiphila</name>
    <dbReference type="NCBI Taxonomy" id="1862145"/>
    <lineage>
        <taxon>Bacteria</taxon>
        <taxon>Pseudomonadati</taxon>
        <taxon>Pseudomonadota</taxon>
        <taxon>Alphaproteobacteria</taxon>
        <taxon>Rhodospirillales</taxon>
        <taxon>Thalassobaculaceae</taxon>
        <taxon>Nisaea</taxon>
    </lineage>
</organism>